<accession>A0A7G6YBL9</accession>
<reference evidence="3" key="1">
    <citation type="submission" date="2019-09" db="EMBL/GenBank/DDBJ databases">
        <title>Antimicrobial potential of Antarctic Bacteria.</title>
        <authorList>
            <person name="Benaud N."/>
            <person name="Edwards R.J."/>
            <person name="Ferrari B.C."/>
        </authorList>
    </citation>
    <scope>NUCLEOTIDE SEQUENCE [LARGE SCALE GENOMIC DNA]</scope>
    <source>
        <strain evidence="3">INR9</strain>
    </source>
</reference>
<evidence type="ECO:0000256" key="1">
    <source>
        <dbReference type="SAM" id="Phobius"/>
    </source>
</evidence>
<keyword evidence="1" id="KW-0472">Membrane</keyword>
<sequence>MTALLSGAVIAAIISFGGNYYFAIRKTREETRERLRALFAEAFAAYAAYREYPYVIRRRNADHPADERIRISELIRGTQERISYHLAATAAESDTVGSAYRHLIDRTRELAGSAMKDAWQAPAITEDRDVVIARSVINLGALDPDAVAYQKAVRDFLRAGRFGKRAN</sequence>
<evidence type="ECO:0000313" key="3">
    <source>
        <dbReference type="Proteomes" id="UP000515511"/>
    </source>
</evidence>
<name>A0A7G6YBL9_9MICO</name>
<dbReference type="EMBL" id="CP043641">
    <property type="protein sequence ID" value="QNE35884.1"/>
    <property type="molecule type" value="Genomic_DNA"/>
</dbReference>
<organism evidence="2 3">
    <name type="scientific">Leifsonia shinshuensis</name>
    <dbReference type="NCBI Taxonomy" id="150026"/>
    <lineage>
        <taxon>Bacteria</taxon>
        <taxon>Bacillati</taxon>
        <taxon>Actinomycetota</taxon>
        <taxon>Actinomycetes</taxon>
        <taxon>Micrococcales</taxon>
        <taxon>Microbacteriaceae</taxon>
        <taxon>Leifsonia</taxon>
    </lineage>
</organism>
<evidence type="ECO:0000313" key="2">
    <source>
        <dbReference type="EMBL" id="QNE35884.1"/>
    </source>
</evidence>
<protein>
    <submittedName>
        <fullName evidence="2">Uncharacterized protein</fullName>
    </submittedName>
</protein>
<dbReference type="AlphaFoldDB" id="A0A7G6YBL9"/>
<dbReference type="RefSeq" id="WP_185275353.1">
    <property type="nucleotide sequence ID" value="NZ_CP043641.1"/>
</dbReference>
<dbReference type="KEGG" id="lse:F1C12_12600"/>
<feature type="transmembrane region" description="Helical" evidence="1">
    <location>
        <begin position="6"/>
        <end position="24"/>
    </location>
</feature>
<gene>
    <name evidence="2" type="ORF">F1C12_12600</name>
</gene>
<dbReference type="Proteomes" id="UP000515511">
    <property type="component" value="Chromosome"/>
</dbReference>
<keyword evidence="1" id="KW-1133">Transmembrane helix</keyword>
<proteinExistence type="predicted"/>
<keyword evidence="1" id="KW-0812">Transmembrane</keyword>